<sequence length="79" mass="8800">MMGRLCFPRVLLLSLLLALCFSLGFGRLLMETVEFGDSTVEFQEAEIGGESRELIELMDYKPTGPNTNPRTGYVFSPPP</sequence>
<evidence type="ECO:0000313" key="2">
    <source>
        <dbReference type="Proteomes" id="UP001163603"/>
    </source>
</evidence>
<dbReference type="Proteomes" id="UP001163603">
    <property type="component" value="Chromosome 4"/>
</dbReference>
<organism evidence="1 2">
    <name type="scientific">Pistacia integerrima</name>
    <dbReference type="NCBI Taxonomy" id="434235"/>
    <lineage>
        <taxon>Eukaryota</taxon>
        <taxon>Viridiplantae</taxon>
        <taxon>Streptophyta</taxon>
        <taxon>Embryophyta</taxon>
        <taxon>Tracheophyta</taxon>
        <taxon>Spermatophyta</taxon>
        <taxon>Magnoliopsida</taxon>
        <taxon>eudicotyledons</taxon>
        <taxon>Gunneridae</taxon>
        <taxon>Pentapetalae</taxon>
        <taxon>rosids</taxon>
        <taxon>malvids</taxon>
        <taxon>Sapindales</taxon>
        <taxon>Anacardiaceae</taxon>
        <taxon>Pistacia</taxon>
    </lineage>
</organism>
<evidence type="ECO:0000313" key="1">
    <source>
        <dbReference type="EMBL" id="KAJ0042856.1"/>
    </source>
</evidence>
<accession>A0ACC0YX46</accession>
<protein>
    <submittedName>
        <fullName evidence="1">Uncharacterized protein</fullName>
    </submittedName>
</protein>
<name>A0ACC0YX46_9ROSI</name>
<gene>
    <name evidence="1" type="ORF">Pint_19204</name>
</gene>
<dbReference type="EMBL" id="CM047739">
    <property type="protein sequence ID" value="KAJ0042856.1"/>
    <property type="molecule type" value="Genomic_DNA"/>
</dbReference>
<reference evidence="2" key="1">
    <citation type="journal article" date="2023" name="G3 (Bethesda)">
        <title>Genome assembly and association tests identify interacting loci associated with vigor, precocity, and sex in interspecific pistachio rootstocks.</title>
        <authorList>
            <person name="Palmer W."/>
            <person name="Jacygrad E."/>
            <person name="Sagayaradj S."/>
            <person name="Cavanaugh K."/>
            <person name="Han R."/>
            <person name="Bertier L."/>
            <person name="Beede B."/>
            <person name="Kafkas S."/>
            <person name="Golino D."/>
            <person name="Preece J."/>
            <person name="Michelmore R."/>
        </authorList>
    </citation>
    <scope>NUCLEOTIDE SEQUENCE [LARGE SCALE GENOMIC DNA]</scope>
</reference>
<comment type="caution">
    <text evidence="1">The sequence shown here is derived from an EMBL/GenBank/DDBJ whole genome shotgun (WGS) entry which is preliminary data.</text>
</comment>
<keyword evidence="2" id="KW-1185">Reference proteome</keyword>
<proteinExistence type="predicted"/>